<evidence type="ECO:0000256" key="10">
    <source>
        <dbReference type="ARBA" id="ARBA00025780"/>
    </source>
</evidence>
<proteinExistence type="inferred from homology"/>
<dbReference type="NCBIfam" id="TIGR01531">
    <property type="entry name" value="glyc_debranch"/>
    <property type="match status" value="1"/>
</dbReference>
<dbReference type="CDD" id="cd11327">
    <property type="entry name" value="AmyAc_Glg_debranch_2"/>
    <property type="match status" value="1"/>
</dbReference>
<evidence type="ECO:0000256" key="13">
    <source>
        <dbReference type="SAM" id="Phobius"/>
    </source>
</evidence>
<dbReference type="EC" id="2.4.1.25" evidence="5"/>
<keyword evidence="9" id="KW-0511">Multifunctional enzyme</keyword>
<dbReference type="SUPFAM" id="SSF48208">
    <property type="entry name" value="Six-hairpin glycosidases"/>
    <property type="match status" value="1"/>
</dbReference>
<dbReference type="Proteomes" id="UP000770661">
    <property type="component" value="Unassembled WGS sequence"/>
</dbReference>
<feature type="region of interest" description="Disordered" evidence="12">
    <location>
        <begin position="1"/>
        <end position="28"/>
    </location>
</feature>
<feature type="domain" description="Glycogen debranching enzyme glucanotransferase" evidence="15">
    <location>
        <begin position="152"/>
        <end position="565"/>
    </location>
</feature>
<dbReference type="InterPro" id="IPR008928">
    <property type="entry name" value="6-hairpin_glycosidase_sf"/>
</dbReference>
<keyword evidence="13" id="KW-0472">Membrane</keyword>
<dbReference type="InterPro" id="IPR006421">
    <property type="entry name" value="Glycogen_debranch_met"/>
</dbReference>
<dbReference type="FunFam" id="3.20.20.80:FF:000070">
    <property type="entry name" value="GDB1p Glycogen debranching enzyme"/>
    <property type="match status" value="1"/>
</dbReference>
<keyword evidence="18" id="KW-1185">Reference proteome</keyword>
<evidence type="ECO:0000313" key="17">
    <source>
        <dbReference type="EMBL" id="KAG0714453.1"/>
    </source>
</evidence>
<dbReference type="InterPro" id="IPR010401">
    <property type="entry name" value="AGL/Gdb1"/>
</dbReference>
<evidence type="ECO:0000259" key="16">
    <source>
        <dbReference type="Pfam" id="PF14702"/>
    </source>
</evidence>
<evidence type="ECO:0000256" key="2">
    <source>
        <dbReference type="ARBA" id="ARBA00000927"/>
    </source>
</evidence>
<evidence type="ECO:0000256" key="12">
    <source>
        <dbReference type="SAM" id="MobiDB-lite"/>
    </source>
</evidence>
<dbReference type="InterPro" id="IPR017853">
    <property type="entry name" value="GH"/>
</dbReference>
<feature type="domain" description="Glycogen debranching enzyme central" evidence="16">
    <location>
        <begin position="710"/>
        <end position="987"/>
    </location>
</feature>
<dbReference type="PANTHER" id="PTHR10569">
    <property type="entry name" value="GLYCOGEN DEBRANCHING ENZYME"/>
    <property type="match status" value="1"/>
</dbReference>
<evidence type="ECO:0000256" key="7">
    <source>
        <dbReference type="ARBA" id="ARBA00020723"/>
    </source>
</evidence>
<name>A0A8J5C0S3_CHIOP</name>
<dbReference type="FunFam" id="3.20.20.80:FF:000206">
    <property type="entry name" value="Amylo-alpha-1, 6-glucosidase, 4-alpha-glucanotransferase b"/>
    <property type="match status" value="1"/>
</dbReference>
<dbReference type="GO" id="GO:0005737">
    <property type="term" value="C:cytoplasm"/>
    <property type="evidence" value="ECO:0007669"/>
    <property type="project" value="UniProtKB-SubCell"/>
</dbReference>
<sequence>MGVHDEGVVTEEPQAVRGSAAPTTAAPPPTVKVCSTGVSAPGGESCAQQPQVRVLTLNHKDHLDSTLFRLQKGWVVQLRPGPTLLGRRVSVFTNQPQTPEDGFTRNKYRHLQWRSDSHNKGDDTALEDKDKAQGSGFYLVDPTLTVGTNDEVLSQDCVQCQTVLSKCLGPLPDWEQRLQVAHESGYNMIHFTPIQELGDSNSNYSLKDQHNLNIEFQIPDHKFTFDDVDTLVRKMKQEWKVLSLTDIVLNHTANETPWLQEHPESTYNCNNCTYLRPAYLLDRALYHMTLEVMDGKWTDRGIPVEITEEKHIEAIKNALHNYFLPQVKLHDFYIVDLDKIVEEFRGRISSTVPCPLASTEEVSKNSLVILQDPQYGRKTCTVDMNIAVRLYNLPKPEAGDEAERVARCGSALRRHLEHLNEQRASEIQAHLIKAVDCCLGTIRYFTHYGKDTTLEDEEALMFGRQASFLMAHNGWVMGDDPLKNFARKESYVYLRRELVAWGDSVKLRYGDEPQDSPFLWDLMRRYCEYTARIFHGIRLDNCHSTPIHVAEYMLDAARKVRPDLYVIAELFTNSDLTDNIFINRLGINSLVREAMSAPDSHEEGRLVYLYGGEPVGAFLLPPVRPLVPSVAHAIFLDLTHDNRSPAEVRTAWDMLPSAALVSMACCASGSNRGYDELVPHHIHVVDETRLYSAWSESGGAQRGEVNNKSGIIECKNLLNKLHFELGANGFNQVFVDQVTEHVVTVTRHNPVTHQSVVLVAYTAFRPPAQIQAGSIRPLKVQGRLEEIIFEMQVKGKKPGEEDKKIPGVFVPDLEFINGLDGFSVEAREHLTPAQSSFVQVTSGDDADMTVCEYTSSFTPGSVIAFRLSLLPRAQSAVNKIRGTLSEFGYKSRISEVTTHNPELTEIMNDLSLGDLNRVLYRCDDEEKDEGRGWGAYAIPGHGPLLYCGLQGVVSVLSEIRVINDLGHPLCGNLRDGDWLAEYIVGRLKFEPSTQRLAAWLEEVFGSLSEVPRYLIPAYFDSIITSLYLTLINRAWALMGEFISGGSNFVKALGLCSVQFCGTVKSALLPALSPHLRDPKPPTVSDGSGGHIQLSATIAAGLPHFSVGYMRNWGRDTFIALPGNLLIPSRHDEARWILLAFAGTLRHGLIPNLLDGGKKARFNCRDSFWFWLQAIQRYVTVVPDGHLILKDKVSRLYPTDDSPPQEPGKHDQPLEEVIQEGLQHHFQGIKFRERNAGFQIDRQMNDDGFNNNVGVDLETGFVYGGSVHNCGTWMDKMGSSEQAGTKGKPATPRDGSAVEIVGLCKAALAFLGRMHTEGKYTFNSVERCDETGKVTKWSYEFWENKIVENFEKHFWVSETPEPEREPKPELIHRRGIYKDSHNASQFWADFQLRCNFPIALAVAPELTTPQNAWAALKTAEEVLLGPLGIKTLDPKDWGYNGNYDNANNTADSKLAHGFNYHQGPEWLWPVGWLLRAQLAVAPRVGGAEQLVRTIGHVKSLMANHLTHLLTSPWRSLPELTNAEGAFCRDSNPAQSWSTGCLLECQHDFPLHDNTQHYKSINSQESSFNLAYPALPRASPTSRIVITTKNFDPSFSYVKEVDVGNTVISYVPRNVVFSEDPDFFDTVHDVVHVKCFQSDIDFSIALLCKPQDVSENCLVVWAVDEKVRQNAMWSSPEYVKIRDVKSPISGQESWLRGTGGESRDQQPSPSSRGPVMVEPLYQTVMSGQKKYQGRVPSIVALLTHHANAKTHQSHQKSALQSDMSLPKVFPDSLLEKDHEIWQQNRFAPVSREIHKTLAAEEETHYEACVKQKVDAFNKGGGYGFSYHLSPSSVPSSPSRPSVLNLPPPPQMPLPPVPECHDEPDPGTGLTPAKPSVSWKEFQSSAAKCQPMAQRLSESVSFLNPYTRKAEYEAAVDAKSGSQIVVTPHAEKLRRESTSLFLAEEDLVKPRDIDPQKLSTVLVLSLFVVALLIFYLVYFL</sequence>
<feature type="transmembrane region" description="Helical" evidence="13">
    <location>
        <begin position="1955"/>
        <end position="1975"/>
    </location>
</feature>
<comment type="subcellular location">
    <subcellularLocation>
        <location evidence="4">Cytoplasm</location>
    </subcellularLocation>
</comment>
<gene>
    <name evidence="17" type="primary">AGL</name>
    <name evidence="17" type="ORF">GWK47_001576</name>
</gene>
<reference evidence="17" key="1">
    <citation type="submission" date="2020-07" db="EMBL/GenBank/DDBJ databases">
        <title>The High-quality genome of the commercially important snow crab, Chionoecetes opilio.</title>
        <authorList>
            <person name="Jeong J.-H."/>
            <person name="Ryu S."/>
        </authorList>
    </citation>
    <scope>NUCLEOTIDE SEQUENCE</scope>
    <source>
        <strain evidence="17">MADBK_172401_WGS</strain>
        <tissue evidence="17">Digestive gland</tissue>
    </source>
</reference>
<dbReference type="PANTHER" id="PTHR10569:SF2">
    <property type="entry name" value="GLYCOGEN DEBRANCHING ENZYME"/>
    <property type="match status" value="1"/>
</dbReference>
<feature type="compositionally biased region" description="Low complexity" evidence="12">
    <location>
        <begin position="1827"/>
        <end position="1842"/>
    </location>
</feature>
<dbReference type="GO" id="GO:0004135">
    <property type="term" value="F:amylo-alpha-1,6-glucosidase activity"/>
    <property type="evidence" value="ECO:0007669"/>
    <property type="project" value="UniProtKB-EC"/>
</dbReference>
<comment type="catalytic activity">
    <reaction evidence="1">
        <text>Transfers a segment of a (1-&gt;4)-alpha-D-glucan to a new position in an acceptor, which may be glucose or a (1-&gt;4)-alpha-D-glucan.</text>
        <dbReference type="EC" id="2.4.1.25"/>
    </reaction>
</comment>
<dbReference type="Pfam" id="PF06202">
    <property type="entry name" value="GDE_C"/>
    <property type="match status" value="1"/>
</dbReference>
<keyword evidence="13" id="KW-1133">Transmembrane helix</keyword>
<comment type="caution">
    <text evidence="17">The sequence shown here is derived from an EMBL/GenBank/DDBJ whole genome shotgun (WGS) entry which is preliminary data.</text>
</comment>
<protein>
    <recommendedName>
        <fullName evidence="7">Glycogen debranching enzyme</fullName>
        <ecNumber evidence="5">2.4.1.25</ecNumber>
        <ecNumber evidence="6">3.2.1.33</ecNumber>
    </recommendedName>
    <alternativeName>
        <fullName evidence="11">Glycogen debrancher</fullName>
    </alternativeName>
</protein>
<comment type="catalytic activity">
    <reaction evidence="2">
        <text>Hydrolysis of (1-&gt;6)-alpha-D-glucosidic branch linkages in glycogen phosphorylase limit dextrin.</text>
        <dbReference type="EC" id="3.2.1.33"/>
    </reaction>
</comment>
<dbReference type="InterPro" id="IPR032790">
    <property type="entry name" value="GDE_C"/>
</dbReference>
<feature type="region of interest" description="Disordered" evidence="12">
    <location>
        <begin position="1827"/>
        <end position="1872"/>
    </location>
</feature>
<comment type="function">
    <text evidence="3">Multifunctional enzyme acting as 1,4-alpha-D-glucan:1,4-alpha-D-glucan 4-alpha-D-glycosyltransferase and amylo-1,6-glucosidase in glycogen degradation.</text>
</comment>
<dbReference type="SUPFAM" id="SSF51445">
    <property type="entry name" value="(Trans)glycosidases"/>
    <property type="match status" value="1"/>
</dbReference>
<dbReference type="GO" id="GO:0004134">
    <property type="term" value="F:4-alpha-glucanotransferase activity"/>
    <property type="evidence" value="ECO:0007669"/>
    <property type="project" value="UniProtKB-EC"/>
</dbReference>
<dbReference type="Gene3D" id="3.20.20.80">
    <property type="entry name" value="Glycosidases"/>
    <property type="match status" value="2"/>
</dbReference>
<evidence type="ECO:0000256" key="1">
    <source>
        <dbReference type="ARBA" id="ARBA00000439"/>
    </source>
</evidence>
<evidence type="ECO:0000256" key="11">
    <source>
        <dbReference type="ARBA" id="ARBA00031477"/>
    </source>
</evidence>
<evidence type="ECO:0000256" key="8">
    <source>
        <dbReference type="ARBA" id="ARBA00023056"/>
    </source>
</evidence>
<comment type="similarity">
    <text evidence="10">Belongs to the glycogen debranching enzyme family.</text>
</comment>
<feature type="compositionally biased region" description="Pro residues" evidence="12">
    <location>
        <begin position="1843"/>
        <end position="1855"/>
    </location>
</feature>
<dbReference type="Pfam" id="PF14702">
    <property type="entry name" value="hGDE_central"/>
    <property type="match status" value="1"/>
</dbReference>
<feature type="domain" description="Glycogen debranching enzyme C-terminal" evidence="14">
    <location>
        <begin position="1092"/>
        <end position="1542"/>
    </location>
</feature>
<dbReference type="GO" id="GO:0005980">
    <property type="term" value="P:glycogen catabolic process"/>
    <property type="evidence" value="ECO:0007669"/>
    <property type="project" value="InterPro"/>
</dbReference>
<evidence type="ECO:0000256" key="5">
    <source>
        <dbReference type="ARBA" id="ARBA00012560"/>
    </source>
</evidence>
<evidence type="ECO:0000313" key="18">
    <source>
        <dbReference type="Proteomes" id="UP000770661"/>
    </source>
</evidence>
<evidence type="ECO:0000256" key="6">
    <source>
        <dbReference type="ARBA" id="ARBA00012778"/>
    </source>
</evidence>
<evidence type="ECO:0000256" key="9">
    <source>
        <dbReference type="ARBA" id="ARBA00023268"/>
    </source>
</evidence>
<organism evidence="17 18">
    <name type="scientific">Chionoecetes opilio</name>
    <name type="common">Atlantic snow crab</name>
    <name type="synonym">Cancer opilio</name>
    <dbReference type="NCBI Taxonomy" id="41210"/>
    <lineage>
        <taxon>Eukaryota</taxon>
        <taxon>Metazoa</taxon>
        <taxon>Ecdysozoa</taxon>
        <taxon>Arthropoda</taxon>
        <taxon>Crustacea</taxon>
        <taxon>Multicrustacea</taxon>
        <taxon>Malacostraca</taxon>
        <taxon>Eumalacostraca</taxon>
        <taxon>Eucarida</taxon>
        <taxon>Decapoda</taxon>
        <taxon>Pleocyemata</taxon>
        <taxon>Brachyura</taxon>
        <taxon>Eubrachyura</taxon>
        <taxon>Majoidea</taxon>
        <taxon>Majidae</taxon>
        <taxon>Chionoecetes</taxon>
    </lineage>
</organism>
<dbReference type="InterPro" id="IPR032792">
    <property type="entry name" value="AGL_glucanoTrfase"/>
</dbReference>
<feature type="region of interest" description="Disordered" evidence="12">
    <location>
        <begin position="1688"/>
        <end position="1713"/>
    </location>
</feature>
<keyword evidence="13" id="KW-0812">Transmembrane</keyword>
<evidence type="ECO:0000259" key="15">
    <source>
        <dbReference type="Pfam" id="PF14701"/>
    </source>
</evidence>
<dbReference type="GO" id="GO:0005978">
    <property type="term" value="P:glycogen biosynthetic process"/>
    <property type="evidence" value="ECO:0007669"/>
    <property type="project" value="UniProtKB-KW"/>
</dbReference>
<dbReference type="OrthoDB" id="10248904at2759"/>
<dbReference type="Pfam" id="PF14701">
    <property type="entry name" value="hDGE_amylase"/>
    <property type="match status" value="1"/>
</dbReference>
<evidence type="ECO:0000256" key="4">
    <source>
        <dbReference type="ARBA" id="ARBA00004496"/>
    </source>
</evidence>
<evidence type="ECO:0000259" key="14">
    <source>
        <dbReference type="Pfam" id="PF06202"/>
    </source>
</evidence>
<evidence type="ECO:0000256" key="3">
    <source>
        <dbReference type="ARBA" id="ARBA00003530"/>
    </source>
</evidence>
<keyword evidence="8" id="KW-0320">Glycogen biosynthesis</keyword>
<accession>A0A8J5C0S3</accession>
<dbReference type="InterPro" id="IPR032788">
    <property type="entry name" value="AGL_central"/>
</dbReference>
<dbReference type="EMBL" id="JACEEZ010020517">
    <property type="protein sequence ID" value="KAG0714453.1"/>
    <property type="molecule type" value="Genomic_DNA"/>
</dbReference>
<dbReference type="EC" id="3.2.1.33" evidence="6"/>